<accession>A0A0F9ND34</accession>
<dbReference type="AlphaFoldDB" id="A0A0F9ND34"/>
<comment type="caution">
    <text evidence="1">The sequence shown here is derived from an EMBL/GenBank/DDBJ whole genome shotgun (WGS) entry which is preliminary data.</text>
</comment>
<proteinExistence type="predicted"/>
<dbReference type="EMBL" id="LAZR01004300">
    <property type="protein sequence ID" value="KKN09872.1"/>
    <property type="molecule type" value="Genomic_DNA"/>
</dbReference>
<sequence>MTKKNGLIWKLKELPTVEEVTALVDGEIISKKEAKEILFRTGGVNSNELKDLKKEVELLRELVLTLSNKQQTVIYPIVRQYQDRYPWYRPYAIWCSSVSTGDVSNINADSSQWDTVTASLTSQNK</sequence>
<gene>
    <name evidence="1" type="ORF">LCGC14_1042430</name>
</gene>
<reference evidence="1" key="1">
    <citation type="journal article" date="2015" name="Nature">
        <title>Complex archaea that bridge the gap between prokaryotes and eukaryotes.</title>
        <authorList>
            <person name="Spang A."/>
            <person name="Saw J.H."/>
            <person name="Jorgensen S.L."/>
            <person name="Zaremba-Niedzwiedzka K."/>
            <person name="Martijn J."/>
            <person name="Lind A.E."/>
            <person name="van Eijk R."/>
            <person name="Schleper C."/>
            <person name="Guy L."/>
            <person name="Ettema T.J."/>
        </authorList>
    </citation>
    <scope>NUCLEOTIDE SEQUENCE</scope>
</reference>
<organism evidence="1">
    <name type="scientific">marine sediment metagenome</name>
    <dbReference type="NCBI Taxonomy" id="412755"/>
    <lineage>
        <taxon>unclassified sequences</taxon>
        <taxon>metagenomes</taxon>
        <taxon>ecological metagenomes</taxon>
    </lineage>
</organism>
<protein>
    <submittedName>
        <fullName evidence="1">Uncharacterized protein</fullName>
    </submittedName>
</protein>
<evidence type="ECO:0000313" key="1">
    <source>
        <dbReference type="EMBL" id="KKN09872.1"/>
    </source>
</evidence>
<name>A0A0F9ND34_9ZZZZ</name>